<dbReference type="Gene3D" id="1.10.1200.10">
    <property type="entry name" value="ACP-like"/>
    <property type="match status" value="1"/>
</dbReference>
<dbReference type="EMBL" id="CP000685">
    <property type="protein sequence ID" value="ABQ05120.1"/>
    <property type="molecule type" value="Genomic_DNA"/>
</dbReference>
<dbReference type="InterPro" id="IPR000873">
    <property type="entry name" value="AMP-dep_synth/lig_dom"/>
</dbReference>
<evidence type="ECO:0000256" key="1">
    <source>
        <dbReference type="ARBA" id="ARBA00001957"/>
    </source>
</evidence>
<dbReference type="PROSITE" id="PS00012">
    <property type="entry name" value="PHOSPHOPANTETHEINE"/>
    <property type="match status" value="1"/>
</dbReference>
<dbReference type="InterPro" id="IPR010071">
    <property type="entry name" value="AA_adenyl_dom"/>
</dbReference>
<dbReference type="PROSITE" id="PS00455">
    <property type="entry name" value="AMP_BINDING"/>
    <property type="match status" value="1"/>
</dbReference>
<dbReference type="InterPro" id="IPR042099">
    <property type="entry name" value="ANL_N_sf"/>
</dbReference>
<dbReference type="InterPro" id="IPR020459">
    <property type="entry name" value="AMP-binding"/>
</dbReference>
<dbReference type="CDD" id="cd19531">
    <property type="entry name" value="LCL_NRPS-like"/>
    <property type="match status" value="2"/>
</dbReference>
<dbReference type="InterPro" id="IPR036736">
    <property type="entry name" value="ACP-like_sf"/>
</dbReference>
<dbReference type="STRING" id="376686.Fjoh_2090"/>
<keyword evidence="6" id="KW-1185">Reference proteome</keyword>
<dbReference type="GeneID" id="31764992"/>
<dbReference type="HOGENOM" id="CLU_000022_2_2_10"/>
<dbReference type="Pfam" id="PF00668">
    <property type="entry name" value="Condensation"/>
    <property type="match status" value="2"/>
</dbReference>
<dbReference type="Gene3D" id="3.40.50.12780">
    <property type="entry name" value="N-terminal domain of ligase-like"/>
    <property type="match status" value="1"/>
</dbReference>
<evidence type="ECO:0000313" key="6">
    <source>
        <dbReference type="Proteomes" id="UP000006694"/>
    </source>
</evidence>
<accession>A5FI50</accession>
<dbReference type="KEGG" id="fjo:Fjoh_2090"/>
<dbReference type="GO" id="GO:0005829">
    <property type="term" value="C:cytosol"/>
    <property type="evidence" value="ECO:0007669"/>
    <property type="project" value="TreeGrafter"/>
</dbReference>
<dbReference type="PRINTS" id="PR00154">
    <property type="entry name" value="AMPBINDING"/>
</dbReference>
<evidence type="ECO:0000259" key="4">
    <source>
        <dbReference type="PROSITE" id="PS50075"/>
    </source>
</evidence>
<gene>
    <name evidence="5" type="ordered locus">Fjoh_2090</name>
</gene>
<name>A5FI50_FLAJ1</name>
<sequence>MEIRLLIKRLREEGVIVKMKNDQLEISLLYNHIEDETLQLLKTHKLEIIDYLSTILSKNKIVEIPLVKKADSYPLTASQNRFWIVSQFEDASLAYNMPIALKLKGQLDVVKFEQSFLHLLERHESLRTSFKINEEGDLRQFITSMHDLDFSLNYIDLSLNAETEKAVEEYITNQKEIVFNLEKAPLVRVSLIKSAENEYVFFMTMHHIIGDGWSSELLVKEVITIYNCLIESKEISLPELKIQYKDYASWLNEESQQQLYKKAETYWLNQFSGSLPVVELPSSKKRPLMKTYNGDFVNHQFTVTFLEKLTAFSHKHDVTLFMTLMAGINALLSRYTGQQDIIIGSPIAGREHPDLENQIGLYLNTLAFRTKIDKGFNFIDLLRHEKDVILGSYEHQNYPFDELVDKLELKRDNSRSVLFDVMVILQSQSKLNNFESGKLENLEFKEYKLNTKTSKFDFAFSFTEKTDSLSLEINYNTDIYDAFFVEKIASHFEQLITEMIDQPETKILDIDYLSKKEKQLILTDFNNTAAYYTEDKSIVQLFEQQAAKTPDHTAVIFEDKKVSYQALNEQANQLGGYLRKHYNIQPDDLIGIKLQRNERMITAILGILKSGAAYVPIDLSYPQSRIEYIEKDSNCRIIIDESFLQSFYEEQHKYSVVNIENRNTPKDLAYIIYTSGTTGNPKGVMVEHKNAIALVNWSKEEYAKSAFDMVYGVTSYCFDLSVYEFFFTLAIGKTLRILKNALDIENYINTDQNVLLNTVPSVVRKLLEDKISLENIKVINMAGEILPTDIVDQLPIEKMEVRNLYGPSEDTTYSTSHLVISKTNRTISIGRPMSNTQAWILNESLLPVPVGISGKLYLSGEGVTRGYLNKPELTAEKFVTNPFIENERMYDTGDLAYWLPDGNIEFLGRKDHQVKIRGFRIELGEIEAALLQYSTDLKQVVAAVKEVNGEKILAAYYISTKELDKSSLRAFLKDKLPEYMVPGFYVRLESLPLTPNGKIDREILPGINGEDLIRKEYEAPKNDIEKKLAEIWQEILSLKEVGIHDNFFELGGHSMKAMKLISKIKQEFNINFKISEIFIHPTLLSQAEQIVSQEKNFNDTIPLLKKETSYPVSFAQRRLLPLSQIKESSVAYNMPMKLVINGYDPDLFIEALHAVVERHEILRTVFQEDANGNFRQFVKTNEELGLKIKTYDFTKNQNPYKEVFDYVSKDSLEPFDIKRGPLVRFALLKTAENTFVFYSNFHHIIFDGWSYKVLKKDIEVFYNAFKNLEKPLLPDLRIQYKDFTAWQLKTIEGDEYKNQKNFWLNQFLGEIPQLNLSFADKRPNFKTYNGSMLTYLIKEENFESFVKLTNTTGSTPFLNLLGIAAMVLYKNSLQKEIIIGSPVSGRVHPDLDDQVGFYVNTLPLRIFLEEDKTYQDFIETIKETVLSCFDNQSYPFDILTEDLNQGRDLSRSPLFDVMLNLNEYEVINESSIKAGQYAEEETASKYDLLLEFDLFKDNLQCRFTYNTDLFGKKDIEKLIQEFEKLLETVSQDQQYPLINYLNLIMSQEELLEQEDFFSAIISEISEEF</sequence>
<dbReference type="PANTHER" id="PTHR45527">
    <property type="entry name" value="NONRIBOSOMAL PEPTIDE SYNTHETASE"/>
    <property type="match status" value="1"/>
</dbReference>
<dbReference type="SUPFAM" id="SSF47336">
    <property type="entry name" value="ACP-like"/>
    <property type="match status" value="1"/>
</dbReference>
<dbReference type="Pfam" id="PF00550">
    <property type="entry name" value="PP-binding"/>
    <property type="match status" value="1"/>
</dbReference>
<evidence type="ECO:0000313" key="5">
    <source>
        <dbReference type="EMBL" id="ABQ05120.1"/>
    </source>
</evidence>
<dbReference type="InterPro" id="IPR006162">
    <property type="entry name" value="Ppantetheine_attach_site"/>
</dbReference>
<comment type="cofactor">
    <cofactor evidence="1">
        <name>pantetheine 4'-phosphate</name>
        <dbReference type="ChEBI" id="CHEBI:47942"/>
    </cofactor>
</comment>
<dbReference type="eggNOG" id="COG1020">
    <property type="taxonomic scope" value="Bacteria"/>
</dbReference>
<keyword evidence="3" id="KW-0597">Phosphoprotein</keyword>
<dbReference type="Gene3D" id="3.30.559.10">
    <property type="entry name" value="Chloramphenicol acetyltransferase-like domain"/>
    <property type="match status" value="2"/>
</dbReference>
<keyword evidence="2" id="KW-0596">Phosphopantetheine</keyword>
<dbReference type="Pfam" id="PF00501">
    <property type="entry name" value="AMP-binding"/>
    <property type="match status" value="1"/>
</dbReference>
<dbReference type="FunFam" id="2.30.38.10:FF:000001">
    <property type="entry name" value="Non-ribosomal peptide synthetase PvdI"/>
    <property type="match status" value="1"/>
</dbReference>
<dbReference type="Gene3D" id="3.30.559.30">
    <property type="entry name" value="Nonribosomal peptide synthetase, condensation domain"/>
    <property type="match status" value="2"/>
</dbReference>
<dbReference type="InterPro" id="IPR001242">
    <property type="entry name" value="Condensation_dom"/>
</dbReference>
<protein>
    <submittedName>
        <fullName evidence="5">Nonribosomal peptide synthetase</fullName>
    </submittedName>
</protein>
<evidence type="ECO:0000256" key="3">
    <source>
        <dbReference type="ARBA" id="ARBA00022553"/>
    </source>
</evidence>
<organism evidence="5 6">
    <name type="scientific">Flavobacterium johnsoniae (strain ATCC 17061 / DSM 2064 / JCM 8514 / BCRC 14874 / CCUG 350202 / NBRC 14942 / NCIMB 11054 / UW101)</name>
    <name type="common">Cytophaga johnsonae</name>
    <dbReference type="NCBI Taxonomy" id="376686"/>
    <lineage>
        <taxon>Bacteria</taxon>
        <taxon>Pseudomonadati</taxon>
        <taxon>Bacteroidota</taxon>
        <taxon>Flavobacteriia</taxon>
        <taxon>Flavobacteriales</taxon>
        <taxon>Flavobacteriaceae</taxon>
        <taxon>Flavobacterium</taxon>
    </lineage>
</organism>
<dbReference type="RefSeq" id="WP_012024160.1">
    <property type="nucleotide sequence ID" value="NC_009441.1"/>
</dbReference>
<evidence type="ECO:0000256" key="2">
    <source>
        <dbReference type="ARBA" id="ARBA00022450"/>
    </source>
</evidence>
<dbReference type="GO" id="GO:0003824">
    <property type="term" value="F:catalytic activity"/>
    <property type="evidence" value="ECO:0007669"/>
    <property type="project" value="InterPro"/>
</dbReference>
<dbReference type="PANTHER" id="PTHR45527:SF1">
    <property type="entry name" value="FATTY ACID SYNTHASE"/>
    <property type="match status" value="1"/>
</dbReference>
<dbReference type="GO" id="GO:0044550">
    <property type="term" value="P:secondary metabolite biosynthetic process"/>
    <property type="evidence" value="ECO:0007669"/>
    <property type="project" value="TreeGrafter"/>
</dbReference>
<dbReference type="GO" id="GO:0043041">
    <property type="term" value="P:amino acid activation for nonribosomal peptide biosynthetic process"/>
    <property type="evidence" value="ECO:0007669"/>
    <property type="project" value="TreeGrafter"/>
</dbReference>
<dbReference type="FunFam" id="3.40.50.980:FF:000001">
    <property type="entry name" value="Non-ribosomal peptide synthetase"/>
    <property type="match status" value="1"/>
</dbReference>
<dbReference type="InterPro" id="IPR009081">
    <property type="entry name" value="PP-bd_ACP"/>
</dbReference>
<dbReference type="FunFam" id="1.10.1200.10:FF:000005">
    <property type="entry name" value="Nonribosomal peptide synthetase 1"/>
    <property type="match status" value="1"/>
</dbReference>
<feature type="domain" description="Carrier" evidence="4">
    <location>
        <begin position="1019"/>
        <end position="1094"/>
    </location>
</feature>
<dbReference type="OrthoDB" id="9778690at2"/>
<dbReference type="PROSITE" id="PS50075">
    <property type="entry name" value="CARRIER"/>
    <property type="match status" value="1"/>
</dbReference>
<dbReference type="NCBIfam" id="TIGR01733">
    <property type="entry name" value="AA-adenyl-dom"/>
    <property type="match status" value="1"/>
</dbReference>
<reference evidence="5 6" key="1">
    <citation type="journal article" date="2009" name="Appl. Environ. Microbiol.">
        <title>Novel features of the polysaccharide-digesting gliding bacterium Flavobacterium johnsoniae as revealed by genome sequence analysis.</title>
        <authorList>
            <person name="McBride M.J."/>
            <person name="Xie G."/>
            <person name="Martens E.C."/>
            <person name="Lapidus A."/>
            <person name="Henrissat B."/>
            <person name="Rhodes R.G."/>
            <person name="Goltsman E."/>
            <person name="Wang W."/>
            <person name="Xu J."/>
            <person name="Hunnicutt D.W."/>
            <person name="Staroscik A.M."/>
            <person name="Hoover T.R."/>
            <person name="Cheng Y.Q."/>
            <person name="Stein J.L."/>
        </authorList>
    </citation>
    <scope>NUCLEOTIDE SEQUENCE [LARGE SCALE GENOMIC DNA]</scope>
    <source>
        <strain evidence="6">ATCC 17061 / DSM 2064 / JCM 8514 / BCRC 14874 / CCUG 350202 / NBRC 14942 / NCIMB 11054 / UW101</strain>
    </source>
</reference>
<proteinExistence type="predicted"/>
<dbReference type="Proteomes" id="UP000006694">
    <property type="component" value="Chromosome"/>
</dbReference>
<dbReference type="Gene3D" id="3.30.300.30">
    <property type="match status" value="1"/>
</dbReference>
<dbReference type="SUPFAM" id="SSF52777">
    <property type="entry name" value="CoA-dependent acyltransferases"/>
    <property type="match status" value="4"/>
</dbReference>
<dbReference type="InterPro" id="IPR045851">
    <property type="entry name" value="AMP-bd_C_sf"/>
</dbReference>
<dbReference type="InterPro" id="IPR020845">
    <property type="entry name" value="AMP-binding_CS"/>
</dbReference>
<dbReference type="SUPFAM" id="SSF56801">
    <property type="entry name" value="Acetyl-CoA synthetase-like"/>
    <property type="match status" value="1"/>
</dbReference>
<dbReference type="GO" id="GO:0031177">
    <property type="term" value="F:phosphopantetheine binding"/>
    <property type="evidence" value="ECO:0007669"/>
    <property type="project" value="TreeGrafter"/>
</dbReference>
<dbReference type="InterPro" id="IPR023213">
    <property type="entry name" value="CAT-like_dom_sf"/>
</dbReference>